<evidence type="ECO:0000313" key="8">
    <source>
        <dbReference type="EMBL" id="OLV17265.1"/>
    </source>
</evidence>
<accession>A0A1U7P0I4</accession>
<protein>
    <recommendedName>
        <fullName evidence="5">Copper-sensing transcriptional repressor CsoR</fullName>
    </recommendedName>
    <alternativeName>
        <fullName evidence="6">Copper-sensitive operon repressor</fullName>
    </alternativeName>
</protein>
<evidence type="ECO:0000256" key="6">
    <source>
        <dbReference type="ARBA" id="ARBA00041544"/>
    </source>
</evidence>
<dbReference type="InterPro" id="IPR003735">
    <property type="entry name" value="Metal_Tscrpt_repr"/>
</dbReference>
<evidence type="ECO:0000256" key="4">
    <source>
        <dbReference type="ARBA" id="ARBA00022723"/>
    </source>
</evidence>
<dbReference type="GO" id="GO:0046872">
    <property type="term" value="F:metal ion binding"/>
    <property type="evidence" value="ECO:0007669"/>
    <property type="project" value="UniProtKB-KW"/>
</dbReference>
<evidence type="ECO:0000256" key="7">
    <source>
        <dbReference type="SAM" id="MobiDB-lite"/>
    </source>
</evidence>
<dbReference type="Proteomes" id="UP000186607">
    <property type="component" value="Unassembled WGS sequence"/>
</dbReference>
<evidence type="ECO:0000256" key="2">
    <source>
        <dbReference type="ARBA" id="ARBA00011738"/>
    </source>
</evidence>
<dbReference type="EMBL" id="MSTI01000107">
    <property type="protein sequence ID" value="OLV17265.1"/>
    <property type="molecule type" value="Genomic_DNA"/>
</dbReference>
<keyword evidence="3" id="KW-0963">Cytoplasm</keyword>
<evidence type="ECO:0000256" key="1">
    <source>
        <dbReference type="ARBA" id="ARBA00004496"/>
    </source>
</evidence>
<evidence type="ECO:0000256" key="5">
    <source>
        <dbReference type="ARBA" id="ARBA00039938"/>
    </source>
</evidence>
<gene>
    <name evidence="9" type="ORF">BOO71_0005062</name>
    <name evidence="8" type="ORF">BOO71_0009409</name>
</gene>
<comment type="subunit">
    <text evidence="2">Homodimer.</text>
</comment>
<comment type="subcellular location">
    <subcellularLocation>
        <location evidence="1">Cytoplasm</location>
    </subcellularLocation>
</comment>
<dbReference type="PANTHER" id="PTHR33677:SF4">
    <property type="entry name" value="COPPER-SENSING TRANSCRIPTIONAL REPRESSOR CSOR"/>
    <property type="match status" value="1"/>
</dbReference>
<name>A0A1U7P0I4_9DEIO</name>
<sequence length="122" mass="12993">MPSSASKTGKRSSTSQSGPVSQPASPPCGVSDRLCMPEDARKRASRRLKIARGHLDAIVGMLDNPDAYCVDVLRQIKAVQGALSGAGEVVLRGHLEAHVATAHQRGDSIEIVEELMEALKYT</sequence>
<evidence type="ECO:0000313" key="9">
    <source>
        <dbReference type="EMBL" id="OLV18674.1"/>
    </source>
</evidence>
<dbReference type="InterPro" id="IPR038390">
    <property type="entry name" value="Metal_Tscrpt_repr_sf"/>
</dbReference>
<keyword evidence="10" id="KW-1185">Reference proteome</keyword>
<feature type="region of interest" description="Disordered" evidence="7">
    <location>
        <begin position="1"/>
        <end position="34"/>
    </location>
</feature>
<evidence type="ECO:0000313" key="10">
    <source>
        <dbReference type="Proteomes" id="UP000186607"/>
    </source>
</evidence>
<proteinExistence type="predicted"/>
<reference evidence="9 10" key="1">
    <citation type="submission" date="2017-01" db="EMBL/GenBank/DDBJ databases">
        <title>Genome Analysis of Deinococcus marmoris KOPRI26562.</title>
        <authorList>
            <person name="Kim J.H."/>
            <person name="Oh H.-M."/>
        </authorList>
    </citation>
    <scope>NUCLEOTIDE SEQUENCE [LARGE SCALE GENOMIC DNA]</scope>
    <source>
        <strain evidence="9 10">KOPRI26562</strain>
    </source>
</reference>
<keyword evidence="4" id="KW-0479">Metal-binding</keyword>
<dbReference type="GO" id="GO:0045892">
    <property type="term" value="P:negative regulation of DNA-templated transcription"/>
    <property type="evidence" value="ECO:0007669"/>
    <property type="project" value="UniProtKB-ARBA"/>
</dbReference>
<dbReference type="AlphaFoldDB" id="A0A1U7P0I4"/>
<dbReference type="GO" id="GO:0005737">
    <property type="term" value="C:cytoplasm"/>
    <property type="evidence" value="ECO:0007669"/>
    <property type="project" value="UniProtKB-SubCell"/>
</dbReference>
<evidence type="ECO:0000256" key="3">
    <source>
        <dbReference type="ARBA" id="ARBA00022490"/>
    </source>
</evidence>
<dbReference type="Gene3D" id="1.20.58.1000">
    <property type="entry name" value="Metal-sensitive repressor, helix protomer"/>
    <property type="match status" value="1"/>
</dbReference>
<comment type="caution">
    <text evidence="9">The sequence shown here is derived from an EMBL/GenBank/DDBJ whole genome shotgun (WGS) entry which is preliminary data.</text>
</comment>
<dbReference type="GO" id="GO:0003677">
    <property type="term" value="F:DNA binding"/>
    <property type="evidence" value="ECO:0007669"/>
    <property type="project" value="InterPro"/>
</dbReference>
<dbReference type="CDD" id="cd10151">
    <property type="entry name" value="TthCsoR-like_DUF156"/>
    <property type="match status" value="1"/>
</dbReference>
<feature type="compositionally biased region" description="Polar residues" evidence="7">
    <location>
        <begin position="1"/>
        <end position="23"/>
    </location>
</feature>
<dbReference type="EMBL" id="MSTI01000062">
    <property type="protein sequence ID" value="OLV18674.1"/>
    <property type="molecule type" value="Genomic_DNA"/>
</dbReference>
<dbReference type="PANTHER" id="PTHR33677">
    <property type="entry name" value="TRANSCRIPTIONAL REPRESSOR FRMR-RELATED"/>
    <property type="match status" value="1"/>
</dbReference>
<dbReference type="STRING" id="249408.BOO71_0005062"/>
<dbReference type="Pfam" id="PF02583">
    <property type="entry name" value="Trns_repr_metal"/>
    <property type="match status" value="1"/>
</dbReference>
<organism evidence="9 10">
    <name type="scientific">Deinococcus marmoris</name>
    <dbReference type="NCBI Taxonomy" id="249408"/>
    <lineage>
        <taxon>Bacteria</taxon>
        <taxon>Thermotogati</taxon>
        <taxon>Deinococcota</taxon>
        <taxon>Deinococci</taxon>
        <taxon>Deinococcales</taxon>
        <taxon>Deinococcaceae</taxon>
        <taxon>Deinococcus</taxon>
    </lineage>
</organism>